<evidence type="ECO:0000313" key="2">
    <source>
        <dbReference type="EMBL" id="TKA22058.1"/>
    </source>
</evidence>
<accession>A0A4U0TJN6</accession>
<dbReference type="Proteomes" id="UP000308549">
    <property type="component" value="Unassembled WGS sequence"/>
</dbReference>
<organism evidence="2 3">
    <name type="scientific">Salinomyces thailandicus</name>
    <dbReference type="NCBI Taxonomy" id="706561"/>
    <lineage>
        <taxon>Eukaryota</taxon>
        <taxon>Fungi</taxon>
        <taxon>Dikarya</taxon>
        <taxon>Ascomycota</taxon>
        <taxon>Pezizomycotina</taxon>
        <taxon>Dothideomycetes</taxon>
        <taxon>Dothideomycetidae</taxon>
        <taxon>Mycosphaerellales</taxon>
        <taxon>Teratosphaeriaceae</taxon>
        <taxon>Salinomyces</taxon>
    </lineage>
</organism>
<dbReference type="EMBL" id="NAJL01000086">
    <property type="protein sequence ID" value="TKA22058.1"/>
    <property type="molecule type" value="Genomic_DNA"/>
</dbReference>
<keyword evidence="3" id="KW-1185">Reference proteome</keyword>
<gene>
    <name evidence="2" type="ORF">B0A50_08437</name>
</gene>
<evidence type="ECO:0000313" key="3">
    <source>
        <dbReference type="Proteomes" id="UP000308549"/>
    </source>
</evidence>
<evidence type="ECO:0000256" key="1">
    <source>
        <dbReference type="SAM" id="MobiDB-lite"/>
    </source>
</evidence>
<feature type="region of interest" description="Disordered" evidence="1">
    <location>
        <begin position="1"/>
        <end position="36"/>
    </location>
</feature>
<dbReference type="OrthoDB" id="5220117at2759"/>
<dbReference type="AlphaFoldDB" id="A0A4U0TJN6"/>
<feature type="region of interest" description="Disordered" evidence="1">
    <location>
        <begin position="102"/>
        <end position="151"/>
    </location>
</feature>
<feature type="compositionally biased region" description="Acidic residues" evidence="1">
    <location>
        <begin position="102"/>
        <end position="146"/>
    </location>
</feature>
<reference evidence="2 3" key="1">
    <citation type="submission" date="2017-03" db="EMBL/GenBank/DDBJ databases">
        <title>Genomes of endolithic fungi from Antarctica.</title>
        <authorList>
            <person name="Coleine C."/>
            <person name="Masonjones S."/>
            <person name="Stajich J.E."/>
        </authorList>
    </citation>
    <scope>NUCLEOTIDE SEQUENCE [LARGE SCALE GENOMIC DNA]</scope>
    <source>
        <strain evidence="2 3">CCFEE 6315</strain>
    </source>
</reference>
<sequence length="253" mass="27522">MAEDWQETAFNNKRLPHSHGKKNSSKGKSKTQGEDIFNPNAALGSYELSGNALDRLGGKVILEIHELSEAPGGLVGSMVLAERLKAAVLLAGSRKQLAGVIEDAEAESEDSDDDASNSDQDKDEDDVEGQDSNQEEVVEEEEEDSEPALLKQDRLHNNRIAAFQKSAFGNPKFFLAWQGEVTLAPNQIQWEKNRGYLVFANNACKDLEGTLSCAAVGWKDVAIKGRKTTSKARPPAFSWAEMADGESGEEGVE</sequence>
<protein>
    <submittedName>
        <fullName evidence="2">Uncharacterized protein</fullName>
    </submittedName>
</protein>
<name>A0A4U0TJN6_9PEZI</name>
<proteinExistence type="predicted"/>
<feature type="compositionally biased region" description="Basic residues" evidence="1">
    <location>
        <begin position="14"/>
        <end position="29"/>
    </location>
</feature>
<comment type="caution">
    <text evidence="2">The sequence shown here is derived from an EMBL/GenBank/DDBJ whole genome shotgun (WGS) entry which is preliminary data.</text>
</comment>